<reference evidence="2 3" key="1">
    <citation type="journal article" date="2018" name="Nat. Ecol. Evol.">
        <title>Pezizomycetes genomes reveal the molecular basis of ectomycorrhizal truffle lifestyle.</title>
        <authorList>
            <person name="Murat C."/>
            <person name="Payen T."/>
            <person name="Noel B."/>
            <person name="Kuo A."/>
            <person name="Morin E."/>
            <person name="Chen J."/>
            <person name="Kohler A."/>
            <person name="Krizsan K."/>
            <person name="Balestrini R."/>
            <person name="Da Silva C."/>
            <person name="Montanini B."/>
            <person name="Hainaut M."/>
            <person name="Levati E."/>
            <person name="Barry K.W."/>
            <person name="Belfiori B."/>
            <person name="Cichocki N."/>
            <person name="Clum A."/>
            <person name="Dockter R.B."/>
            <person name="Fauchery L."/>
            <person name="Guy J."/>
            <person name="Iotti M."/>
            <person name="Le Tacon F."/>
            <person name="Lindquist E.A."/>
            <person name="Lipzen A."/>
            <person name="Malagnac F."/>
            <person name="Mello A."/>
            <person name="Molinier V."/>
            <person name="Miyauchi S."/>
            <person name="Poulain J."/>
            <person name="Riccioni C."/>
            <person name="Rubini A."/>
            <person name="Sitrit Y."/>
            <person name="Splivallo R."/>
            <person name="Traeger S."/>
            <person name="Wang M."/>
            <person name="Zifcakova L."/>
            <person name="Wipf D."/>
            <person name="Zambonelli A."/>
            <person name="Paolocci F."/>
            <person name="Nowrousian M."/>
            <person name="Ottonello S."/>
            <person name="Baldrian P."/>
            <person name="Spatafora J.W."/>
            <person name="Henrissat B."/>
            <person name="Nagy L.G."/>
            <person name="Aury J.M."/>
            <person name="Wincker P."/>
            <person name="Grigoriev I.V."/>
            <person name="Bonfante P."/>
            <person name="Martin F.M."/>
        </authorList>
    </citation>
    <scope>NUCLEOTIDE SEQUENCE [LARGE SCALE GENOMIC DNA]</scope>
    <source>
        <strain evidence="2 3">CCBAS932</strain>
    </source>
</reference>
<sequence length="211" mass="22879">MSDDGFDDDFDDGFGFIDDLDYQDDDELSALVDSMAETAFAQGDPIWDEFEAEYDTTEYHSDWSYYSDGGFFSDEEKAPVPADNAGKPPTNGGVNTATLDGAGRTESNGKTNSTGRPLRKRRKLMVVDESGERLPESAPIPQDQQEQAKVTATVIVPLPPTSPRRLNGSESKKSNGVLKEDGKTISSSISVDGLRAAMKRKPSTDEAVISP</sequence>
<dbReference type="AlphaFoldDB" id="A0A3N4KIU0"/>
<feature type="region of interest" description="Disordered" evidence="1">
    <location>
        <begin position="129"/>
        <end position="148"/>
    </location>
</feature>
<organism evidence="2 3">
    <name type="scientific">Morchella conica CCBAS932</name>
    <dbReference type="NCBI Taxonomy" id="1392247"/>
    <lineage>
        <taxon>Eukaryota</taxon>
        <taxon>Fungi</taxon>
        <taxon>Dikarya</taxon>
        <taxon>Ascomycota</taxon>
        <taxon>Pezizomycotina</taxon>
        <taxon>Pezizomycetes</taxon>
        <taxon>Pezizales</taxon>
        <taxon>Morchellaceae</taxon>
        <taxon>Morchella</taxon>
    </lineage>
</organism>
<evidence type="ECO:0000313" key="2">
    <source>
        <dbReference type="EMBL" id="RPB10473.1"/>
    </source>
</evidence>
<evidence type="ECO:0000313" key="3">
    <source>
        <dbReference type="Proteomes" id="UP000277580"/>
    </source>
</evidence>
<dbReference type="EMBL" id="ML119143">
    <property type="protein sequence ID" value="RPB10473.1"/>
    <property type="molecule type" value="Genomic_DNA"/>
</dbReference>
<evidence type="ECO:0000256" key="1">
    <source>
        <dbReference type="SAM" id="MobiDB-lite"/>
    </source>
</evidence>
<protein>
    <submittedName>
        <fullName evidence="2">Uncharacterized protein</fullName>
    </submittedName>
</protein>
<dbReference type="Proteomes" id="UP000277580">
    <property type="component" value="Unassembled WGS sequence"/>
</dbReference>
<keyword evidence="3" id="KW-1185">Reference proteome</keyword>
<dbReference type="InParanoid" id="A0A3N4KIU0"/>
<feature type="region of interest" description="Disordered" evidence="1">
    <location>
        <begin position="74"/>
        <end position="123"/>
    </location>
</feature>
<feature type="region of interest" description="Disordered" evidence="1">
    <location>
        <begin position="157"/>
        <end position="211"/>
    </location>
</feature>
<feature type="compositionally biased region" description="Basic and acidic residues" evidence="1">
    <location>
        <begin position="170"/>
        <end position="183"/>
    </location>
</feature>
<gene>
    <name evidence="2" type="ORF">P167DRAFT_607264</name>
</gene>
<feature type="compositionally biased region" description="Polar residues" evidence="1">
    <location>
        <begin position="105"/>
        <end position="115"/>
    </location>
</feature>
<proteinExistence type="predicted"/>
<name>A0A3N4KIU0_9PEZI</name>
<dbReference type="OrthoDB" id="5415510at2759"/>
<accession>A0A3N4KIU0</accession>